<gene>
    <name evidence="1" type="ORF">Ga0061063_2163</name>
</gene>
<dbReference type="EMBL" id="CYHA01000004">
    <property type="protein sequence ID" value="CUA84693.1"/>
    <property type="molecule type" value="Genomic_DNA"/>
</dbReference>
<evidence type="ECO:0000313" key="2">
    <source>
        <dbReference type="Proteomes" id="UP000243535"/>
    </source>
</evidence>
<sequence>MRLSRRQLLQAGVAGSLVLAGGGWLAASRKTLPRPVGLRFLTADDAVVVSVLAPVLLGIPEVPRAAVVAGVDAAVLSLPRPVQAEVRELFDVLAHPLGRRWLAGLRDDWREATPQALSGFLGRWQTSRLALLRSGFQALHSLIGAAWYGQPASWEAIGYRQPQHVMERLP</sequence>
<dbReference type="AlphaFoldDB" id="A0A0K6H144"/>
<dbReference type="InterPro" id="IPR006311">
    <property type="entry name" value="TAT_signal"/>
</dbReference>
<keyword evidence="2" id="KW-1185">Reference proteome</keyword>
<organism evidence="1 2">
    <name type="scientific">Gulbenkiania indica</name>
    <dbReference type="NCBI Taxonomy" id="375574"/>
    <lineage>
        <taxon>Bacteria</taxon>
        <taxon>Pseudomonadati</taxon>
        <taxon>Pseudomonadota</taxon>
        <taxon>Betaproteobacteria</taxon>
        <taxon>Neisseriales</taxon>
        <taxon>Chromobacteriaceae</taxon>
        <taxon>Gulbenkiania</taxon>
    </lineage>
</organism>
<dbReference type="Proteomes" id="UP000243535">
    <property type="component" value="Unassembled WGS sequence"/>
</dbReference>
<name>A0A0K6H144_9NEIS</name>
<dbReference type="PROSITE" id="PS51318">
    <property type="entry name" value="TAT"/>
    <property type="match status" value="1"/>
</dbReference>
<evidence type="ECO:0008006" key="3">
    <source>
        <dbReference type="Google" id="ProtNLM"/>
    </source>
</evidence>
<dbReference type="RefSeq" id="WP_055434129.1">
    <property type="nucleotide sequence ID" value="NZ_CYHA01000004.1"/>
</dbReference>
<protein>
    <recommendedName>
        <fullName evidence="3">Twin-arginine translocation pathway signal protein</fullName>
    </recommendedName>
</protein>
<accession>A0A0K6H144</accession>
<dbReference type="OrthoDB" id="329761at2"/>
<reference evidence="2" key="1">
    <citation type="submission" date="2015-08" db="EMBL/GenBank/DDBJ databases">
        <authorList>
            <person name="Varghese N."/>
        </authorList>
    </citation>
    <scope>NUCLEOTIDE SEQUENCE [LARGE SCALE GENOMIC DNA]</scope>
    <source>
        <strain evidence="2">DSM 17901</strain>
    </source>
</reference>
<evidence type="ECO:0000313" key="1">
    <source>
        <dbReference type="EMBL" id="CUA84693.1"/>
    </source>
</evidence>
<proteinExistence type="predicted"/>
<dbReference type="STRING" id="375574.GCA_001418035_01951"/>